<reference evidence="9 10" key="1">
    <citation type="journal article" date="2024" name="IMA Fungus">
        <title>IMA Genome - F19 : A genome assembly and annotation guide to empower mycologists, including annotated draft genome sequences of Ceratocystis pirilliformis, Diaporthe australafricana, Fusarium ophioides, Paecilomyces lecythidis, and Sporothrix stenoceras.</title>
        <authorList>
            <person name="Aylward J."/>
            <person name="Wilson A.M."/>
            <person name="Visagie C.M."/>
            <person name="Spraker J."/>
            <person name="Barnes I."/>
            <person name="Buitendag C."/>
            <person name="Ceriani C."/>
            <person name="Del Mar Angel L."/>
            <person name="du Plessis D."/>
            <person name="Fuchs T."/>
            <person name="Gasser K."/>
            <person name="Kramer D."/>
            <person name="Li W."/>
            <person name="Munsamy K."/>
            <person name="Piso A."/>
            <person name="Price J.L."/>
            <person name="Sonnekus B."/>
            <person name="Thomas C."/>
            <person name="van der Nest A."/>
            <person name="van Dijk A."/>
            <person name="van Heerden A."/>
            <person name="van Vuuren N."/>
            <person name="Yilmaz N."/>
            <person name="Duong T.A."/>
            <person name="van der Merwe N.A."/>
            <person name="Wingfield M.J."/>
            <person name="Wingfield B.D."/>
        </authorList>
    </citation>
    <scope>NUCLEOTIDE SEQUENCE [LARGE SCALE GENOMIC DNA]</scope>
    <source>
        <strain evidence="9 10">CMW 18167</strain>
    </source>
</reference>
<feature type="transmembrane region" description="Helical" evidence="8">
    <location>
        <begin position="141"/>
        <end position="159"/>
    </location>
</feature>
<evidence type="ECO:0000256" key="1">
    <source>
        <dbReference type="ARBA" id="ARBA00004141"/>
    </source>
</evidence>
<feature type="transmembrane region" description="Helical" evidence="8">
    <location>
        <begin position="206"/>
        <end position="224"/>
    </location>
</feature>
<dbReference type="InterPro" id="IPR026030">
    <property type="entry name" value="Pur-cyt_permease_Fcy2/21/22"/>
</dbReference>
<evidence type="ECO:0008006" key="11">
    <source>
        <dbReference type="Google" id="ProtNLM"/>
    </source>
</evidence>
<keyword evidence="4 8" id="KW-0812">Transmembrane</keyword>
<keyword evidence="3 7" id="KW-0813">Transport</keyword>
<evidence type="ECO:0000256" key="8">
    <source>
        <dbReference type="SAM" id="Phobius"/>
    </source>
</evidence>
<protein>
    <recommendedName>
        <fullName evidence="11">Purine-cytosine permease</fullName>
    </recommendedName>
</protein>
<feature type="transmembrane region" description="Helical" evidence="8">
    <location>
        <begin position="486"/>
        <end position="505"/>
    </location>
</feature>
<dbReference type="InterPro" id="IPR001248">
    <property type="entry name" value="Pur-cyt_permease"/>
</dbReference>
<feature type="transmembrane region" description="Helical" evidence="8">
    <location>
        <begin position="97"/>
        <end position="120"/>
    </location>
</feature>
<evidence type="ECO:0000256" key="7">
    <source>
        <dbReference type="PIRNR" id="PIRNR002744"/>
    </source>
</evidence>
<evidence type="ECO:0000256" key="5">
    <source>
        <dbReference type="ARBA" id="ARBA00022989"/>
    </source>
</evidence>
<feature type="transmembrane region" description="Helical" evidence="8">
    <location>
        <begin position="244"/>
        <end position="266"/>
    </location>
</feature>
<comment type="subcellular location">
    <subcellularLocation>
        <location evidence="1">Membrane</location>
        <topology evidence="1">Multi-pass membrane protein</topology>
    </subcellularLocation>
</comment>
<evidence type="ECO:0000256" key="2">
    <source>
        <dbReference type="ARBA" id="ARBA00008974"/>
    </source>
</evidence>
<dbReference type="Proteomes" id="UP001583193">
    <property type="component" value="Unassembled WGS sequence"/>
</dbReference>
<evidence type="ECO:0000313" key="9">
    <source>
        <dbReference type="EMBL" id="KAL1871003.1"/>
    </source>
</evidence>
<feature type="transmembrane region" description="Helical" evidence="8">
    <location>
        <begin position="69"/>
        <end position="91"/>
    </location>
</feature>
<sequence length="512" mass="56328">MTAVNKALPLFVEPVLSPTSEETEGGGSPDGIKDYDSWTWKIVRYLHAEETGVERITDDKRTSQHPWEVGLIFFAPNFVYLGVSTGVSGITAYGLTFWDAVLCIVFFNIFTYVVVAYIGTFGPLFGMRQMVVSRFWVGYQVMRFFSALNACICTGWAILNLVAGANLLHALGHGVLPPWSAILIMIVCGLVVTLLGYKVIYAIDRWVWIPILIIMLIVISRIKLSGSFSAGTISGTGSAQAGTILSYGAALFGSASSWTLYMCDYTAYQKKTVSRIRLFWSIYFALLIGQLFLQITGAAAAACMTNNPTYQKLYNDLGAGGLMYALLVQDSLGRFGEFCIVVLALGLTTGNIPSLYSAALSVQAVSSKFRSVPRFYWALFVNAVAFGISVACFYKFTEVMDNFMSMLSYFTSLYIGIILSEHWIYRTYLGGGYNMDDYAIPQRLPVSYAAAFAFCCGAAGAAVGMSQAWYTGPIAKLVDQQFPGDLGFELSFAFAFTGHAMTRWIELRYMGR</sequence>
<keyword evidence="5 8" id="KW-1133">Transmembrane helix</keyword>
<proteinExistence type="inferred from homology"/>
<keyword evidence="10" id="KW-1185">Reference proteome</keyword>
<comment type="similarity">
    <text evidence="2 7">Belongs to the purine-cytosine permease (2.A.39) family.</text>
</comment>
<feature type="transmembrane region" description="Helical" evidence="8">
    <location>
        <begin position="445"/>
        <end position="465"/>
    </location>
</feature>
<dbReference type="Gene3D" id="1.10.4160.10">
    <property type="entry name" value="Hydantoin permease"/>
    <property type="match status" value="1"/>
</dbReference>
<dbReference type="EMBL" id="JAVDPF010000029">
    <property type="protein sequence ID" value="KAL1871003.1"/>
    <property type="molecule type" value="Genomic_DNA"/>
</dbReference>
<feature type="transmembrane region" description="Helical" evidence="8">
    <location>
        <begin position="179"/>
        <end position="199"/>
    </location>
</feature>
<keyword evidence="6 7" id="KW-0472">Membrane</keyword>
<gene>
    <name evidence="9" type="ORF">Plec18167_007311</name>
</gene>
<feature type="transmembrane region" description="Helical" evidence="8">
    <location>
        <begin position="335"/>
        <end position="355"/>
    </location>
</feature>
<evidence type="ECO:0000256" key="4">
    <source>
        <dbReference type="ARBA" id="ARBA00022692"/>
    </source>
</evidence>
<feature type="transmembrane region" description="Helical" evidence="8">
    <location>
        <begin position="375"/>
        <end position="394"/>
    </location>
</feature>
<feature type="transmembrane region" description="Helical" evidence="8">
    <location>
        <begin position="406"/>
        <end position="425"/>
    </location>
</feature>
<dbReference type="PIRSF" id="PIRSF002744">
    <property type="entry name" value="Pur-cyt_permease"/>
    <property type="match status" value="1"/>
</dbReference>
<accession>A0ABR3X5N1</accession>
<feature type="transmembrane region" description="Helical" evidence="8">
    <location>
        <begin position="278"/>
        <end position="301"/>
    </location>
</feature>
<evidence type="ECO:0000313" key="10">
    <source>
        <dbReference type="Proteomes" id="UP001583193"/>
    </source>
</evidence>
<organism evidence="9 10">
    <name type="scientific">Paecilomyces lecythidis</name>
    <dbReference type="NCBI Taxonomy" id="3004212"/>
    <lineage>
        <taxon>Eukaryota</taxon>
        <taxon>Fungi</taxon>
        <taxon>Dikarya</taxon>
        <taxon>Ascomycota</taxon>
        <taxon>Pezizomycotina</taxon>
        <taxon>Eurotiomycetes</taxon>
        <taxon>Eurotiomycetidae</taxon>
        <taxon>Eurotiales</taxon>
        <taxon>Thermoascaceae</taxon>
        <taxon>Paecilomyces</taxon>
    </lineage>
</organism>
<dbReference type="PANTHER" id="PTHR31806">
    <property type="entry name" value="PURINE-CYTOSINE PERMEASE FCY2-RELATED"/>
    <property type="match status" value="1"/>
</dbReference>
<name>A0ABR3X5N1_9EURO</name>
<dbReference type="PANTHER" id="PTHR31806:SF1">
    <property type="entry name" value="PURINE-CYTOSINE PERMEASE FCY2-RELATED"/>
    <property type="match status" value="1"/>
</dbReference>
<comment type="caution">
    <text evidence="9">The sequence shown here is derived from an EMBL/GenBank/DDBJ whole genome shotgun (WGS) entry which is preliminary data.</text>
</comment>
<evidence type="ECO:0000256" key="6">
    <source>
        <dbReference type="ARBA" id="ARBA00023136"/>
    </source>
</evidence>
<evidence type="ECO:0000256" key="3">
    <source>
        <dbReference type="ARBA" id="ARBA00022448"/>
    </source>
</evidence>
<dbReference type="Pfam" id="PF02133">
    <property type="entry name" value="Transp_cyt_pur"/>
    <property type="match status" value="1"/>
</dbReference>